<organism evidence="7 8">
    <name type="scientific">Cruoricaptor ignavus</name>
    <dbReference type="NCBI Taxonomy" id="1118202"/>
    <lineage>
        <taxon>Bacteria</taxon>
        <taxon>Pseudomonadati</taxon>
        <taxon>Bacteroidota</taxon>
        <taxon>Flavobacteriia</taxon>
        <taxon>Flavobacteriales</taxon>
        <taxon>Weeksellaceae</taxon>
        <taxon>Cruoricaptor</taxon>
    </lineage>
</organism>
<dbReference type="InterPro" id="IPR008201">
    <property type="entry name" value="HepT-like"/>
</dbReference>
<gene>
    <name evidence="7" type="ORF">IMZ16_05845</name>
</gene>
<dbReference type="Pfam" id="PF01934">
    <property type="entry name" value="HepT-like"/>
    <property type="match status" value="1"/>
</dbReference>
<dbReference type="KEGG" id="civ:IMZ16_05845"/>
<dbReference type="InterPro" id="IPR037038">
    <property type="entry name" value="HepT-like_sf"/>
</dbReference>
<keyword evidence="1" id="KW-0597">Phosphoprotein</keyword>
<dbReference type="GO" id="GO:0004540">
    <property type="term" value="F:RNA nuclease activity"/>
    <property type="evidence" value="ECO:0007669"/>
    <property type="project" value="InterPro"/>
</dbReference>
<dbReference type="GO" id="GO:0016787">
    <property type="term" value="F:hydrolase activity"/>
    <property type="evidence" value="ECO:0007669"/>
    <property type="project" value="UniProtKB-KW"/>
</dbReference>
<dbReference type="EMBL" id="CP063145">
    <property type="protein sequence ID" value="QOR73067.1"/>
    <property type="molecule type" value="Genomic_DNA"/>
</dbReference>
<evidence type="ECO:0000256" key="6">
    <source>
        <dbReference type="ARBA" id="ARBA00024207"/>
    </source>
</evidence>
<evidence type="ECO:0000256" key="5">
    <source>
        <dbReference type="ARBA" id="ARBA00022801"/>
    </source>
</evidence>
<evidence type="ECO:0000256" key="2">
    <source>
        <dbReference type="ARBA" id="ARBA00022649"/>
    </source>
</evidence>
<dbReference type="InterPro" id="IPR051813">
    <property type="entry name" value="HepT_RNase_toxin"/>
</dbReference>
<evidence type="ECO:0000313" key="7">
    <source>
        <dbReference type="EMBL" id="QOR73067.1"/>
    </source>
</evidence>
<sequence length="115" mass="13748">MKTNQDILRLEHILQSIERIDFVLKNLSYGEYLEDWQKQDIIVRNMEIIGEASRHISDELKNLHSDVAWKPAVGMRNYLIHEYFSVNYDEVWTTLKEDLPIFKNQIKNILKTLTQ</sequence>
<dbReference type="GO" id="GO:0110001">
    <property type="term" value="C:toxin-antitoxin complex"/>
    <property type="evidence" value="ECO:0007669"/>
    <property type="project" value="InterPro"/>
</dbReference>
<name>A0A7M1T1B0_9FLAO</name>
<reference evidence="7 8" key="1">
    <citation type="submission" date="2020-10" db="EMBL/GenBank/DDBJ databases">
        <title>Complete genome of Cruoricapor ignavus strain M1214 isolated from the blood culture of a febrile patient.</title>
        <authorList>
            <person name="Guglielmino C.J.D."/>
        </authorList>
    </citation>
    <scope>NUCLEOTIDE SEQUENCE [LARGE SCALE GENOMIC DNA]</scope>
    <source>
        <strain evidence="7 8">M1214</strain>
    </source>
</reference>
<dbReference type="PANTHER" id="PTHR34139:SF1">
    <property type="entry name" value="RNASE MJ1380-RELATED"/>
    <property type="match status" value="1"/>
</dbReference>
<dbReference type="PANTHER" id="PTHR34139">
    <property type="entry name" value="UPF0331 PROTEIN MJ0127"/>
    <property type="match status" value="1"/>
</dbReference>
<comment type="similarity">
    <text evidence="6">Belongs to the HepT RNase toxin family.</text>
</comment>
<evidence type="ECO:0000256" key="1">
    <source>
        <dbReference type="ARBA" id="ARBA00022553"/>
    </source>
</evidence>
<dbReference type="RefSeq" id="WP_193439258.1">
    <property type="nucleotide sequence ID" value="NZ_CP063145.1"/>
</dbReference>
<dbReference type="GO" id="GO:0000166">
    <property type="term" value="F:nucleotide binding"/>
    <property type="evidence" value="ECO:0007669"/>
    <property type="project" value="UniProtKB-KW"/>
</dbReference>
<keyword evidence="5" id="KW-0378">Hydrolase</keyword>
<keyword evidence="3" id="KW-0540">Nuclease</keyword>
<keyword evidence="4" id="KW-0547">Nucleotide-binding</keyword>
<evidence type="ECO:0000313" key="8">
    <source>
        <dbReference type="Proteomes" id="UP000593605"/>
    </source>
</evidence>
<dbReference type="AlphaFoldDB" id="A0A7M1T1B0"/>
<protein>
    <submittedName>
        <fullName evidence="7">DUF86 domain-containing protein</fullName>
    </submittedName>
</protein>
<proteinExistence type="inferred from homology"/>
<dbReference type="Gene3D" id="1.20.120.580">
    <property type="entry name" value="bsu32300-like"/>
    <property type="match status" value="1"/>
</dbReference>
<dbReference type="Proteomes" id="UP000593605">
    <property type="component" value="Chromosome"/>
</dbReference>
<evidence type="ECO:0000256" key="3">
    <source>
        <dbReference type="ARBA" id="ARBA00022722"/>
    </source>
</evidence>
<accession>A0A7M1T1B0</accession>
<keyword evidence="2" id="KW-1277">Toxin-antitoxin system</keyword>
<evidence type="ECO:0000256" key="4">
    <source>
        <dbReference type="ARBA" id="ARBA00022741"/>
    </source>
</evidence>